<feature type="region of interest" description="Disordered" evidence="1">
    <location>
        <begin position="68"/>
        <end position="108"/>
    </location>
</feature>
<reference evidence="2" key="1">
    <citation type="submission" date="2021-11" db="EMBL/GenBank/DDBJ databases">
        <title>Genome sequence.</title>
        <authorList>
            <person name="Sun Q."/>
        </authorList>
    </citation>
    <scope>NUCLEOTIDE SEQUENCE</scope>
    <source>
        <strain evidence="2">JC732</strain>
    </source>
</reference>
<organism evidence="2 3">
    <name type="scientific">Blastopirellula sediminis</name>
    <dbReference type="NCBI Taxonomy" id="2894196"/>
    <lineage>
        <taxon>Bacteria</taxon>
        <taxon>Pseudomonadati</taxon>
        <taxon>Planctomycetota</taxon>
        <taxon>Planctomycetia</taxon>
        <taxon>Pirellulales</taxon>
        <taxon>Pirellulaceae</taxon>
        <taxon>Blastopirellula</taxon>
    </lineage>
</organism>
<keyword evidence="3" id="KW-1185">Reference proteome</keyword>
<dbReference type="Pfam" id="PF11149">
    <property type="entry name" value="DUF2924"/>
    <property type="match status" value="1"/>
</dbReference>
<name>A0A9X1MJ94_9BACT</name>
<sequence length="165" mass="18453">MNLNVGKEVASLQRMNVRELRGRYAEVFGEETKAGNKPWLIKRIAWRLQSLEEGDLSERARHRAAELANDADVRLSPPKAKPAKPAPASRTRSAALVTKSDDRLPPPGTIINREYKGQTLQVKVLPQGFEFEGEVYKSLSAVAKAITGQHCNGYHFFRLGKEQTQ</sequence>
<protein>
    <submittedName>
        <fullName evidence="2">DUF2924 domain-containing protein</fullName>
    </submittedName>
</protein>
<dbReference type="AlphaFoldDB" id="A0A9X1MJ94"/>
<evidence type="ECO:0000256" key="1">
    <source>
        <dbReference type="SAM" id="MobiDB-lite"/>
    </source>
</evidence>
<accession>A0A9X1MJ94</accession>
<gene>
    <name evidence="2" type="ORF">LOC68_05530</name>
</gene>
<dbReference type="Proteomes" id="UP001139103">
    <property type="component" value="Unassembled WGS sequence"/>
</dbReference>
<comment type="caution">
    <text evidence="2">The sequence shown here is derived from an EMBL/GenBank/DDBJ whole genome shotgun (WGS) entry which is preliminary data.</text>
</comment>
<dbReference type="RefSeq" id="WP_230216586.1">
    <property type="nucleotide sequence ID" value="NZ_JAJKFT010000004.1"/>
</dbReference>
<dbReference type="EMBL" id="JAJKFT010000004">
    <property type="protein sequence ID" value="MCC9627849.1"/>
    <property type="molecule type" value="Genomic_DNA"/>
</dbReference>
<dbReference type="InterPro" id="IPR021322">
    <property type="entry name" value="DUF2924"/>
</dbReference>
<proteinExistence type="predicted"/>
<evidence type="ECO:0000313" key="2">
    <source>
        <dbReference type="EMBL" id="MCC9627849.1"/>
    </source>
</evidence>
<evidence type="ECO:0000313" key="3">
    <source>
        <dbReference type="Proteomes" id="UP001139103"/>
    </source>
</evidence>